<feature type="binding site" evidence="5">
    <location>
        <position position="111"/>
    </location>
    <ligand>
        <name>ATP</name>
        <dbReference type="ChEBI" id="CHEBI:30616"/>
    </ligand>
</feature>
<evidence type="ECO:0000256" key="2">
    <source>
        <dbReference type="ARBA" id="ARBA00022741"/>
    </source>
</evidence>
<evidence type="ECO:0000256" key="1">
    <source>
        <dbReference type="ARBA" id="ARBA00022598"/>
    </source>
</evidence>
<dbReference type="SUPFAM" id="SSF56059">
    <property type="entry name" value="Glutathione synthetase ATP-binding domain-like"/>
    <property type="match status" value="1"/>
</dbReference>
<dbReference type="Pfam" id="PF02222">
    <property type="entry name" value="ATP-grasp"/>
    <property type="match status" value="1"/>
</dbReference>
<evidence type="ECO:0000256" key="3">
    <source>
        <dbReference type="ARBA" id="ARBA00022755"/>
    </source>
</evidence>
<comment type="similarity">
    <text evidence="5 6">Belongs to the PurK/PurT family.</text>
</comment>
<feature type="binding site" evidence="5">
    <location>
        <begin position="155"/>
        <end position="161"/>
    </location>
    <ligand>
        <name>ATP</name>
        <dbReference type="ChEBI" id="CHEBI:30616"/>
    </ligand>
</feature>
<comment type="subunit">
    <text evidence="5 6">Homodimer.</text>
</comment>
<dbReference type="FunFam" id="3.30.470.20:FF:000029">
    <property type="entry name" value="N5-carboxyaminoimidazole ribonucleotide synthase"/>
    <property type="match status" value="1"/>
</dbReference>
<dbReference type="Gene3D" id="3.30.1490.20">
    <property type="entry name" value="ATP-grasp fold, A domain"/>
    <property type="match status" value="1"/>
</dbReference>
<dbReference type="AlphaFoldDB" id="A0A368L5A7"/>
<dbReference type="Gene3D" id="3.40.50.20">
    <property type="match status" value="1"/>
</dbReference>
<feature type="binding site" evidence="5">
    <location>
        <position position="193"/>
    </location>
    <ligand>
        <name>ATP</name>
        <dbReference type="ChEBI" id="CHEBI:30616"/>
    </ligand>
</feature>
<dbReference type="InterPro" id="IPR040686">
    <property type="entry name" value="PurK_C"/>
</dbReference>
<reference evidence="8 9" key="1">
    <citation type="journal article" date="2018" name="Int. J. Syst. Evol. Microbiol.">
        <title>Parvibium lacunae gen. nov., sp. nov., a new member of the family Alcaligenaceae isolated from a freshwater pond.</title>
        <authorList>
            <person name="Chen W.M."/>
            <person name="Xie P.B."/>
            <person name="Hsu M.Y."/>
            <person name="Sheu S.Y."/>
        </authorList>
    </citation>
    <scope>NUCLEOTIDE SEQUENCE [LARGE SCALE GENOMIC DNA]</scope>
    <source>
        <strain evidence="8 9">KMB9</strain>
    </source>
</reference>
<sequence>MNQSNTSMIPPGAWLGLLGGGQLGRMFCMAAQSMGYKVAVLDPANDSPAGSVADRHIQADYLDAEALATLGQLCAAVTTEFENVPAQALQTLADYCLVSPAAESVKVAQDRVLEKSFVQSCGIPVAPYAVIQTPADFDAVDPNLFPAILKASRLGYDGKGQARVLDVTEAKAAFASMGQVPCVLEKRLPLKQEMSVIVARARNGEMVVYPVAENIHRHGILATSLIPAAVSDEMTAQAKQAALTIVKHMNYIGVLCVEFFVLADNSLVVNEMAPRPHNSGHYTLDAAVTSQFEQQARILANLPLGSTRLHTPAVMLNILGDVWFKGEVTQATEPDWAQTLKYNQAKLHLYGKSEARRARKMGHINVLGSTRDEALARALEIAQALGIESAAVAG</sequence>
<dbReference type="Proteomes" id="UP000252357">
    <property type="component" value="Unassembled WGS sequence"/>
</dbReference>
<comment type="function">
    <text evidence="5">Catalyzes the ATP-dependent conversion of 5-aminoimidazole ribonucleotide (AIR) and HCO(3)(-) to N5-carboxyaminoimidazole ribonucleotide (N5-CAIR).</text>
</comment>
<dbReference type="InterPro" id="IPR005875">
    <property type="entry name" value="PurK"/>
</dbReference>
<accession>A0A368L5A7</accession>
<dbReference type="HAMAP" id="MF_01928">
    <property type="entry name" value="PurK"/>
    <property type="match status" value="1"/>
</dbReference>
<keyword evidence="2 5" id="KW-0547">Nucleotide-binding</keyword>
<evidence type="ECO:0000256" key="4">
    <source>
        <dbReference type="ARBA" id="ARBA00022840"/>
    </source>
</evidence>
<dbReference type="InterPro" id="IPR013815">
    <property type="entry name" value="ATP_grasp_subdomain_1"/>
</dbReference>
<dbReference type="Pfam" id="PF22660">
    <property type="entry name" value="RS_preATP-grasp-like"/>
    <property type="match status" value="1"/>
</dbReference>
<name>A0A368L5A7_9BURK</name>
<dbReference type="GO" id="GO:0006189">
    <property type="term" value="P:'de novo' IMP biosynthetic process"/>
    <property type="evidence" value="ECO:0007669"/>
    <property type="project" value="UniProtKB-UniRule"/>
</dbReference>
<keyword evidence="1 5" id="KW-0436">Ligase</keyword>
<feature type="binding site" evidence="5">
    <location>
        <position position="150"/>
    </location>
    <ligand>
        <name>ATP</name>
        <dbReference type="ChEBI" id="CHEBI:30616"/>
    </ligand>
</feature>
<dbReference type="GO" id="GO:0005829">
    <property type="term" value="C:cytosol"/>
    <property type="evidence" value="ECO:0007669"/>
    <property type="project" value="TreeGrafter"/>
</dbReference>
<dbReference type="PANTHER" id="PTHR11609:SF5">
    <property type="entry name" value="PHOSPHORIBOSYLAMINOIMIDAZOLE CARBOXYLASE"/>
    <property type="match status" value="1"/>
</dbReference>
<comment type="function">
    <text evidence="6">Catalyzes the ATP-dependent conversion of 5-aminoimidazole ribonucleotide (AIR) and HCO(3)- to N5-carboxyaminoimidazole ribonucleotide (N5-CAIR).</text>
</comment>
<feature type="domain" description="ATP-grasp" evidence="7">
    <location>
        <begin position="115"/>
        <end position="300"/>
    </location>
</feature>
<dbReference type="GO" id="GO:0046872">
    <property type="term" value="F:metal ion binding"/>
    <property type="evidence" value="ECO:0007669"/>
    <property type="project" value="InterPro"/>
</dbReference>
<dbReference type="GO" id="GO:0004638">
    <property type="term" value="F:phosphoribosylaminoimidazole carboxylase activity"/>
    <property type="evidence" value="ECO:0007669"/>
    <property type="project" value="InterPro"/>
</dbReference>
<dbReference type="NCBIfam" id="TIGR01161">
    <property type="entry name" value="purK"/>
    <property type="match status" value="1"/>
</dbReference>
<keyword evidence="9" id="KW-1185">Reference proteome</keyword>
<dbReference type="NCBIfam" id="NF004676">
    <property type="entry name" value="PRK06019.1-2"/>
    <property type="match status" value="1"/>
</dbReference>
<feature type="binding site" evidence="5">
    <location>
        <begin position="270"/>
        <end position="271"/>
    </location>
    <ligand>
        <name>ATP</name>
        <dbReference type="ChEBI" id="CHEBI:30616"/>
    </ligand>
</feature>
<dbReference type="GO" id="GO:0034028">
    <property type="term" value="F:5-(carboxyamino)imidazole ribonucleotide synthase activity"/>
    <property type="evidence" value="ECO:0007669"/>
    <property type="project" value="UniProtKB-UniRule"/>
</dbReference>
<dbReference type="NCBIfam" id="NF004675">
    <property type="entry name" value="PRK06019.1-1"/>
    <property type="match status" value="1"/>
</dbReference>
<keyword evidence="4 5" id="KW-0067">ATP-binding</keyword>
<dbReference type="InterPro" id="IPR016185">
    <property type="entry name" value="PreATP-grasp_dom_sf"/>
</dbReference>
<comment type="pathway">
    <text evidence="5 6">Purine metabolism; IMP biosynthesis via de novo pathway; 5-amino-1-(5-phospho-D-ribosyl)imidazole-4-carboxylate from 5-amino-1-(5-phospho-D-ribosyl)imidazole (N5-CAIR route): step 1/2.</text>
</comment>
<dbReference type="FunFam" id="3.30.1490.20:FF:000015">
    <property type="entry name" value="N5-carboxyaminoimidazole ribonucleotide synthase"/>
    <property type="match status" value="1"/>
</dbReference>
<dbReference type="Pfam" id="PF17769">
    <property type="entry name" value="PurK_C"/>
    <property type="match status" value="1"/>
</dbReference>
<dbReference type="Gene3D" id="3.30.470.20">
    <property type="entry name" value="ATP-grasp fold, B domain"/>
    <property type="match status" value="1"/>
</dbReference>
<dbReference type="NCBIfam" id="NF004677">
    <property type="entry name" value="PRK06019.1-3"/>
    <property type="match status" value="1"/>
</dbReference>
<dbReference type="InterPro" id="IPR003135">
    <property type="entry name" value="ATP-grasp_carboxylate-amine"/>
</dbReference>
<feature type="binding site" evidence="5">
    <location>
        <position position="216"/>
    </location>
    <ligand>
        <name>ATP</name>
        <dbReference type="ChEBI" id="CHEBI:30616"/>
    </ligand>
</feature>
<evidence type="ECO:0000256" key="6">
    <source>
        <dbReference type="RuleBase" id="RU361200"/>
    </source>
</evidence>
<dbReference type="SUPFAM" id="SSF52440">
    <property type="entry name" value="PreATP-grasp domain"/>
    <property type="match status" value="1"/>
</dbReference>
<dbReference type="EMBL" id="QPGB01000002">
    <property type="protein sequence ID" value="RCS58330.1"/>
    <property type="molecule type" value="Genomic_DNA"/>
</dbReference>
<evidence type="ECO:0000259" key="7">
    <source>
        <dbReference type="PROSITE" id="PS50975"/>
    </source>
</evidence>
<keyword evidence="3 5" id="KW-0658">Purine biosynthesis</keyword>
<dbReference type="RefSeq" id="WP_114402412.1">
    <property type="nucleotide sequence ID" value="NZ_QPGB01000002.1"/>
</dbReference>
<dbReference type="NCBIfam" id="NF004679">
    <property type="entry name" value="PRK06019.1-5"/>
    <property type="match status" value="1"/>
</dbReference>
<comment type="caution">
    <text evidence="8">The sequence shown here is derived from an EMBL/GenBank/DDBJ whole genome shotgun (WGS) entry which is preliminary data.</text>
</comment>
<protein>
    <recommendedName>
        <fullName evidence="5 6">N5-carboxyaminoimidazole ribonucleotide synthase</fullName>
        <shortName evidence="5 6">N5-CAIR synthase</shortName>
        <ecNumber evidence="5 6">6.3.4.18</ecNumber>
    </recommendedName>
    <alternativeName>
        <fullName evidence="5 6">5-(carboxyamino)imidazole ribonucleotide synthetase</fullName>
    </alternativeName>
</protein>
<dbReference type="PROSITE" id="PS50975">
    <property type="entry name" value="ATP_GRASP"/>
    <property type="match status" value="1"/>
</dbReference>
<dbReference type="InterPro" id="IPR011761">
    <property type="entry name" value="ATP-grasp"/>
</dbReference>
<dbReference type="InterPro" id="IPR054350">
    <property type="entry name" value="PurT/PurK_preATP-grasp"/>
</dbReference>
<evidence type="ECO:0000313" key="9">
    <source>
        <dbReference type="Proteomes" id="UP000252357"/>
    </source>
</evidence>
<evidence type="ECO:0000313" key="8">
    <source>
        <dbReference type="EMBL" id="RCS58330.1"/>
    </source>
</evidence>
<evidence type="ECO:0000256" key="5">
    <source>
        <dbReference type="HAMAP-Rule" id="MF_01928"/>
    </source>
</evidence>
<comment type="catalytic activity">
    <reaction evidence="5 6">
        <text>5-amino-1-(5-phospho-beta-D-ribosyl)imidazole + hydrogencarbonate + ATP = 5-carboxyamino-1-(5-phospho-D-ribosyl)imidazole + ADP + phosphate + 2 H(+)</text>
        <dbReference type="Rhea" id="RHEA:19317"/>
        <dbReference type="ChEBI" id="CHEBI:15378"/>
        <dbReference type="ChEBI" id="CHEBI:17544"/>
        <dbReference type="ChEBI" id="CHEBI:30616"/>
        <dbReference type="ChEBI" id="CHEBI:43474"/>
        <dbReference type="ChEBI" id="CHEBI:58730"/>
        <dbReference type="ChEBI" id="CHEBI:137981"/>
        <dbReference type="ChEBI" id="CHEBI:456216"/>
        <dbReference type="EC" id="6.3.4.18"/>
    </reaction>
</comment>
<organism evidence="8 9">
    <name type="scientific">Parvibium lacunae</name>
    <dbReference type="NCBI Taxonomy" id="1888893"/>
    <lineage>
        <taxon>Bacteria</taxon>
        <taxon>Pseudomonadati</taxon>
        <taxon>Pseudomonadota</taxon>
        <taxon>Betaproteobacteria</taxon>
        <taxon>Burkholderiales</taxon>
        <taxon>Alcaligenaceae</taxon>
        <taxon>Parvibium</taxon>
    </lineage>
</organism>
<dbReference type="OrthoDB" id="9804625at2"/>
<dbReference type="GO" id="GO:0005524">
    <property type="term" value="F:ATP binding"/>
    <property type="evidence" value="ECO:0007669"/>
    <property type="project" value="UniProtKB-UniRule"/>
</dbReference>
<proteinExistence type="inferred from homology"/>
<feature type="binding site" evidence="5">
    <location>
        <begin position="185"/>
        <end position="188"/>
    </location>
    <ligand>
        <name>ATP</name>
        <dbReference type="ChEBI" id="CHEBI:30616"/>
    </ligand>
</feature>
<dbReference type="InterPro" id="IPR011054">
    <property type="entry name" value="Rudment_hybrid_motif"/>
</dbReference>
<gene>
    <name evidence="5 6" type="primary">purK</name>
    <name evidence="8" type="ORF">DU000_05780</name>
</gene>
<dbReference type="PANTHER" id="PTHR11609">
    <property type="entry name" value="PURINE BIOSYNTHESIS PROTEIN 6/7, PUR6/7"/>
    <property type="match status" value="1"/>
</dbReference>
<dbReference type="UniPathway" id="UPA00074">
    <property type="reaction ID" value="UER00942"/>
</dbReference>
<dbReference type="SUPFAM" id="SSF51246">
    <property type="entry name" value="Rudiment single hybrid motif"/>
    <property type="match status" value="1"/>
</dbReference>
<dbReference type="EC" id="6.3.4.18" evidence="5 6"/>